<sequence>MRFKRLKPLFIASSVLSTSFLAASCQTKENKNDQISKTKEHLTTLIDKMNQTGLNPELVIKYNAELAKLNQEQDLDVLKIKIDKLYSDLVSEFLAGVSSTFDEIDGKLKISNDNLNEQKELNEQLSKEKEQILAELEQLKEVSKEATGGVVSRNFEPKKVIRELIIYAKELALRADKEKLGALKLEEEYLKAIAGMDNDLEGLSDYSDDRRDLGHLFFLLTTYINKVAIYSNATAASDLPPKDKQAYMDQMFKYYERNLDLLINNLQEKKQNTTDTNAIKNYEDSIASLNLIKSGLLQESEQAQNLAEQTQKFKLFNDTVWLTQIIHTNDYTKFNPFWGADSNLSILPIEIDGKINDEKILKTVLNITDPVRKKVSKFYKDNAKYFASVLNKDQNQEIINDLYDLKYIEYNYSLKTLTQINSFIEQIDNKYTNENQQKLVAKYNSQIETVTLMNQQIKEQITLKAQQLQQANAQEYGQLLSYINSQMSEIDQINTDALIGLFDKLLRLQFLNNEINNATNLYQFFAKAEIDVFSSEFDKLFKYNKVLTRFQKLYKSSQASVSLYEEYVSQAQNISNLLKLPEYNQNNSEKVLKDVQAKLAKDNFVQKINDLNQEYINENTNAILEWFVNNYDSVFGSIFNSDKSSLEKLNELSKVLNNESTVVIEVISSFVDNRTTTLKYSPLTAMEYVVNQSQRLLNDEKDKMQLNKVKYEEAKSYLPSIPSQEIYALLRDLLNAQYENISKNFINDTTADSVARDLLDENLKNKVSSHSVLRNINDYSQDIFNAPQRDKKAYVDKLKDLETEYAKALNNFFEDQNTKPQLLEAMKKYYEFLNTEINSDGELISIFKNEKYTKFRLSQYTQDSNNPKNNFGPFELIMLYSNIKAVQQTLAWLKEFSKQF</sequence>
<dbReference type="Proteomes" id="UP001344817">
    <property type="component" value="Unassembled WGS sequence"/>
</dbReference>
<dbReference type="RefSeq" id="WP_330500996.1">
    <property type="nucleotide sequence ID" value="NZ_JAZDWZ010000011.1"/>
</dbReference>
<reference evidence="3" key="1">
    <citation type="submission" date="2024-01" db="EMBL/GenBank/DDBJ databases">
        <title>Genome sequence of Mycoplasma ciconiae type strain DSM 25251.</title>
        <authorList>
            <person name="Spergser J."/>
        </authorList>
    </citation>
    <scope>NUCLEOTIDE SEQUENCE [LARGE SCALE GENOMIC DNA]</scope>
    <source>
        <strain evidence="3">DSM 25251</strain>
    </source>
</reference>
<feature type="coiled-coil region" evidence="1">
    <location>
        <begin position="108"/>
        <end position="146"/>
    </location>
</feature>
<evidence type="ECO:0000256" key="1">
    <source>
        <dbReference type="SAM" id="Coils"/>
    </source>
</evidence>
<protein>
    <recommendedName>
        <fullName evidence="5">Lipoprotein</fullName>
    </recommendedName>
</protein>
<keyword evidence="2" id="KW-0732">Signal</keyword>
<feature type="chain" id="PRO_5045215256" description="Lipoprotein" evidence="2">
    <location>
        <begin position="23"/>
        <end position="900"/>
    </location>
</feature>
<accession>A0ABU7MMS3</accession>
<evidence type="ECO:0000313" key="3">
    <source>
        <dbReference type="EMBL" id="MEE3928583.1"/>
    </source>
</evidence>
<keyword evidence="4" id="KW-1185">Reference proteome</keyword>
<gene>
    <name evidence="3" type="ORF">V2E24_03275</name>
</gene>
<feature type="signal peptide" evidence="2">
    <location>
        <begin position="1"/>
        <end position="22"/>
    </location>
</feature>
<comment type="caution">
    <text evidence="3">The sequence shown here is derived from an EMBL/GenBank/DDBJ whole genome shotgun (WGS) entry which is preliminary data.</text>
</comment>
<evidence type="ECO:0008006" key="5">
    <source>
        <dbReference type="Google" id="ProtNLM"/>
    </source>
</evidence>
<evidence type="ECO:0000256" key="2">
    <source>
        <dbReference type="SAM" id="SignalP"/>
    </source>
</evidence>
<organism evidence="3 4">
    <name type="scientific">Mycoplasmopsis ciconiae</name>
    <dbReference type="NCBI Taxonomy" id="561067"/>
    <lineage>
        <taxon>Bacteria</taxon>
        <taxon>Bacillati</taxon>
        <taxon>Mycoplasmatota</taxon>
        <taxon>Mycoplasmoidales</taxon>
        <taxon>Metamycoplasmataceae</taxon>
        <taxon>Mycoplasmopsis</taxon>
    </lineage>
</organism>
<evidence type="ECO:0000313" key="4">
    <source>
        <dbReference type="Proteomes" id="UP001344817"/>
    </source>
</evidence>
<proteinExistence type="predicted"/>
<dbReference type="PROSITE" id="PS51257">
    <property type="entry name" value="PROKAR_LIPOPROTEIN"/>
    <property type="match status" value="1"/>
</dbReference>
<keyword evidence="1" id="KW-0175">Coiled coil</keyword>
<dbReference type="EMBL" id="JAZDWZ010000011">
    <property type="protein sequence ID" value="MEE3928583.1"/>
    <property type="molecule type" value="Genomic_DNA"/>
</dbReference>
<name>A0ABU7MMS3_9BACT</name>